<dbReference type="InterPro" id="IPR046832">
    <property type="entry name" value="PPV_E1_DBD"/>
</dbReference>
<dbReference type="Gene3D" id="3.40.50.300">
    <property type="entry name" value="P-loop containing nucleotide triphosphate hydrolases"/>
    <property type="match status" value="1"/>
</dbReference>
<keyword evidence="5 15" id="KW-0235">DNA replication</keyword>
<dbReference type="Gene3D" id="3.40.1310.10">
    <property type="match status" value="1"/>
</dbReference>
<protein>
    <recommendedName>
        <fullName evidence="15 16">Replication protein E1</fullName>
        <ecNumber evidence="15 16">5.6.2.4</ecNumber>
    </recommendedName>
    <alternativeName>
        <fullName evidence="15">ATP-dependent helicase E1</fullName>
    </alternativeName>
    <alternativeName>
        <fullName evidence="15">DNA 3'-5' helicase E1</fullName>
    </alternativeName>
</protein>
<keyword evidence="8 15" id="KW-0347">Helicase</keyword>
<dbReference type="Proteomes" id="UP000159096">
    <property type="component" value="Segment"/>
</dbReference>
<evidence type="ECO:0000256" key="11">
    <source>
        <dbReference type="ARBA" id="ARBA00023235"/>
    </source>
</evidence>
<evidence type="ECO:0000313" key="19">
    <source>
        <dbReference type="EMBL" id="BAF95816.1"/>
    </source>
</evidence>
<accession>A9CR10</accession>
<dbReference type="PIRSF" id="PIRSF003383">
    <property type="entry name" value="Rep_E1_papillomaV"/>
    <property type="match status" value="1"/>
</dbReference>
<comment type="function">
    <text evidence="16">ATP-dependent DNA helicase required for initiation of viral DNA replication. It forms a complex with the viral E2 protein. The E1-E2 complex binds to the replication origin which contains binding sites for both proteins.</text>
</comment>
<name>A9CR10_9PAPI</name>
<feature type="region of interest" description="Disordered" evidence="17">
    <location>
        <begin position="82"/>
        <end position="104"/>
    </location>
</feature>
<dbReference type="HAMAP" id="MF_04000">
    <property type="entry name" value="PPV_E1"/>
    <property type="match status" value="1"/>
</dbReference>
<feature type="region of interest" description="Disordered" evidence="17">
    <location>
        <begin position="627"/>
        <end position="651"/>
    </location>
</feature>
<sequence>MDPKGIESLIDDQAQCSESDSQEGCEESLSDISDLIDNAECVQGNSAELFAQQEAFEFEEHIRTTKRKLNLASRKPLQCLASQSNRSPRRAASKRRLLDDSGYDEDFSGKVVQVDENGNSEGYGSLGSQGKRKDITDYFKRTVKGTDKENVDCRSLLRSSSHRAAKLAVFKDIFNISLSSLTRPFKNDKTCCRHWVGAMFGAREELMEASKTILQKSCDYIMLLNHTCKFGFLLLYMLEFKNGKSRETVRRLFENLLQLEKEDMFLDPPKLRSLPAATFWWKAGYSRGAYTWGELPDWIARQTLLTHQKAEDEPFDLSRMVQWAYDHDHTDEAIIAYNYARLALMNPLMILVKIIKLRWIHILSYDQMVSRKINNQTTRGISQRLASEDSNAAAFLRCNNQVKHVKECAQMCRYYKTAEMREMTMGKWIRKCLDSIEGVGDWKQLINFLKYQGINFLSFLACFKDLLHSVPKRNCMVIVGPPNTGKSMFVMSLMRAVKGKVLSFVNSRSHFWLQPLHGAKLAILDDATKCTWQYFDQYLRNGLDGTPVSLDVKHRAPMQICFPPLLITTNIDVMKEPQYSYLHSRLMAFEFPNPFPLDEAGNPALIINELSWKSFFERLWQQLELTDPEEEEDGEPRSPFRCCARTATGDL</sequence>
<comment type="caution">
    <text evidence="15">Lacks conserved residue(s) required for the propagation of feature annotation.</text>
</comment>
<evidence type="ECO:0000256" key="13">
    <source>
        <dbReference type="ARBA" id="ARBA00048988"/>
    </source>
</evidence>
<evidence type="ECO:0000256" key="15">
    <source>
        <dbReference type="HAMAP-Rule" id="MF_04000"/>
    </source>
</evidence>
<dbReference type="InterPro" id="IPR027417">
    <property type="entry name" value="P-loop_NTPase"/>
</dbReference>
<keyword evidence="3 15" id="KW-0597">Phosphoprotein</keyword>
<keyword evidence="2 15" id="KW-0244">Early protein</keyword>
<evidence type="ECO:0000256" key="8">
    <source>
        <dbReference type="ARBA" id="ARBA00022806"/>
    </source>
</evidence>
<dbReference type="GO" id="GO:0043138">
    <property type="term" value="F:3'-5' DNA helicase activity"/>
    <property type="evidence" value="ECO:0007669"/>
    <property type="project" value="UniProtKB-UniRule"/>
</dbReference>
<evidence type="ECO:0000256" key="6">
    <source>
        <dbReference type="ARBA" id="ARBA00022741"/>
    </source>
</evidence>
<feature type="domain" description="SF3 helicase" evidence="18">
    <location>
        <begin position="454"/>
        <end position="604"/>
    </location>
</feature>
<dbReference type="InterPro" id="IPR037102">
    <property type="entry name" value="Znf_lg_T-Ag_D1_dom_sf"/>
</dbReference>
<comment type="subunit">
    <text evidence="15">Can form hexamers. Interacts with E2 protein; this interaction increases E1 DNA binding specificity. Interacts with host DNA polymerase subunit POLA2. Interacts with host single stranded DNA-binding protein RPA1. Interacts with host TOP1; this interaction stimulates the enzymatic activity of TOP1.</text>
</comment>
<evidence type="ECO:0000256" key="5">
    <source>
        <dbReference type="ARBA" id="ARBA00022705"/>
    </source>
</evidence>
<evidence type="ECO:0000256" key="12">
    <source>
        <dbReference type="ARBA" id="ARBA00034617"/>
    </source>
</evidence>
<comment type="catalytic activity">
    <reaction evidence="13 15 16">
        <text>ATP + H2O = ADP + phosphate + H(+)</text>
        <dbReference type="Rhea" id="RHEA:13065"/>
        <dbReference type="ChEBI" id="CHEBI:15377"/>
        <dbReference type="ChEBI" id="CHEBI:15378"/>
        <dbReference type="ChEBI" id="CHEBI:30616"/>
        <dbReference type="ChEBI" id="CHEBI:43474"/>
        <dbReference type="ChEBI" id="CHEBI:456216"/>
        <dbReference type="EC" id="5.6.2.4"/>
    </reaction>
</comment>
<keyword evidence="7 15" id="KW-0378">Hydrolase</keyword>
<feature type="region of interest" description="Disordered" evidence="17">
    <location>
        <begin position="1"/>
        <end position="24"/>
    </location>
</feature>
<comment type="catalytic activity">
    <reaction evidence="12 15">
        <text>Couples ATP hydrolysis with the unwinding of duplex DNA by translocating in the 3'-5' direction.</text>
        <dbReference type="EC" id="5.6.2.4"/>
    </reaction>
</comment>
<evidence type="ECO:0000256" key="16">
    <source>
        <dbReference type="PIRNR" id="PIRNR003383"/>
    </source>
</evidence>
<dbReference type="PROSITE" id="PS51206">
    <property type="entry name" value="SF3_HELICASE_1"/>
    <property type="match status" value="1"/>
</dbReference>
<dbReference type="GO" id="GO:0005524">
    <property type="term" value="F:ATP binding"/>
    <property type="evidence" value="ECO:0007669"/>
    <property type="project" value="UniProtKB-UniRule"/>
</dbReference>
<evidence type="ECO:0000256" key="4">
    <source>
        <dbReference type="ARBA" id="ARBA00022562"/>
    </source>
</evidence>
<dbReference type="EC" id="5.6.2.4" evidence="15 16"/>
<keyword evidence="11 15" id="KW-0413">Isomerase</keyword>
<dbReference type="Pfam" id="PF00524">
    <property type="entry name" value="PPV_E1_N"/>
    <property type="match status" value="1"/>
</dbReference>
<dbReference type="GO" id="GO:0006260">
    <property type="term" value="P:DNA replication"/>
    <property type="evidence" value="ECO:0007669"/>
    <property type="project" value="UniProtKB-UniRule"/>
</dbReference>
<keyword evidence="10 15" id="KW-0238">DNA-binding</keyword>
<gene>
    <name evidence="15 19" type="primary">E1</name>
</gene>
<organism evidence="19 20">
    <name type="scientific">Bos taurus papillomavirus 10</name>
    <dbReference type="NCBI Taxonomy" id="453461"/>
    <lineage>
        <taxon>Viruses</taxon>
        <taxon>Monodnaviria</taxon>
        <taxon>Shotokuvirae</taxon>
        <taxon>Cossaviricota</taxon>
        <taxon>Papovaviricetes</taxon>
        <taxon>Zurhausenvirales</taxon>
        <taxon>Papillomaviridae</taxon>
        <taxon>Firstpapillomavirinae</taxon>
        <taxon>Xipapillomavirus</taxon>
        <taxon>Xipapillomavirus 1</taxon>
    </lineage>
</organism>
<dbReference type="EMBL" id="AB331651">
    <property type="protein sequence ID" value="BAF95816.1"/>
    <property type="molecule type" value="Genomic_DNA"/>
</dbReference>
<evidence type="ECO:0000256" key="1">
    <source>
        <dbReference type="ARBA" id="ARBA00004147"/>
    </source>
</evidence>
<dbReference type="InterPro" id="IPR014000">
    <property type="entry name" value="PPV_DNA_helicase_E1_N"/>
</dbReference>
<evidence type="ECO:0000256" key="2">
    <source>
        <dbReference type="ARBA" id="ARBA00022518"/>
    </source>
</evidence>
<dbReference type="InterPro" id="IPR046935">
    <property type="entry name" value="PPV_E1_DBD_sf"/>
</dbReference>
<comment type="function">
    <text evidence="14 15">ATP-dependent DNA 3'-5' helicase required for initiation of viral DNA replication. It forms a complex with the viral E2 protein. The E1-E2 complex binds to the replication origin which contains binding sites for both proteins. During the initial step, a dimer of E1 interacts with a dimer of protein E2 leading to a complex that binds the viral origin of replication with high specificity. Then, a second dimer of E1 displaces the E2 dimer in an ATP-dependent manner to form the E1 tetramer. Following this, two E1 monomers are added to each half of the site, which results in the formation of two E1 trimers on the viral ori. Subsequently, two hexamers will be created. The double hexamer acts as a bi-directional helicase machinery and unwinds the viral DNA and then recruits the host DNA polymerase to start replication.</text>
</comment>
<dbReference type="InterPro" id="IPR014015">
    <property type="entry name" value="Helicase_SF3_DNA-vir"/>
</dbReference>
<comment type="similarity">
    <text evidence="15 16">Belongs to the papillomaviridae E1 protein family.</text>
</comment>
<comment type="PTM">
    <text evidence="15">Phosphorylated.</text>
</comment>
<dbReference type="Gene3D" id="1.10.10.510">
    <property type="entry name" value="Zinc finger, large T-antigen D1 domain"/>
    <property type="match status" value="2"/>
</dbReference>
<evidence type="ECO:0000313" key="20">
    <source>
        <dbReference type="Proteomes" id="UP000159096"/>
    </source>
</evidence>
<evidence type="ECO:0000256" key="7">
    <source>
        <dbReference type="ARBA" id="ARBA00022801"/>
    </source>
</evidence>
<reference evidence="19 20" key="1">
    <citation type="journal article" date="2008" name="J. Gen. Virol.">
        <title>Genomic and phylogenetic analysis of two novel bovine papillomaviruses, BPV-9 and BPV-10.</title>
        <authorList>
            <person name="Hatama S."/>
            <person name="Nobumoto K."/>
            <person name="Kanno T."/>
        </authorList>
    </citation>
    <scope>NUCLEOTIDE SEQUENCE [LARGE SCALE GENOMIC DNA]</scope>
</reference>
<evidence type="ECO:0000256" key="14">
    <source>
        <dbReference type="ARBA" id="ARBA00093297"/>
    </source>
</evidence>
<dbReference type="InterPro" id="IPR016393">
    <property type="entry name" value="Rep_E1_papillomaV"/>
</dbReference>
<evidence type="ECO:0000256" key="9">
    <source>
        <dbReference type="ARBA" id="ARBA00022840"/>
    </source>
</evidence>
<evidence type="ECO:0000256" key="17">
    <source>
        <dbReference type="SAM" id="MobiDB-lite"/>
    </source>
</evidence>
<dbReference type="SUPFAM" id="SSF52540">
    <property type="entry name" value="P-loop containing nucleoside triphosphate hydrolases"/>
    <property type="match status" value="1"/>
</dbReference>
<dbReference type="SUPFAM" id="SSF55464">
    <property type="entry name" value="Origin of replication-binding domain, RBD-like"/>
    <property type="match status" value="1"/>
</dbReference>
<dbReference type="Pfam" id="PF20450">
    <property type="entry name" value="PPV_E1_DBD"/>
    <property type="match status" value="1"/>
</dbReference>
<evidence type="ECO:0000256" key="3">
    <source>
        <dbReference type="ARBA" id="ARBA00022553"/>
    </source>
</evidence>
<evidence type="ECO:0000256" key="10">
    <source>
        <dbReference type="ARBA" id="ARBA00023125"/>
    </source>
</evidence>
<dbReference type="InterPro" id="IPR001177">
    <property type="entry name" value="PPV_DNA_helicase_E1_C"/>
</dbReference>
<feature type="short sequence motif" description="Nuclear localization signal" evidence="15">
    <location>
        <begin position="66"/>
        <end position="68"/>
    </location>
</feature>
<dbReference type="GO" id="GO:0003677">
    <property type="term" value="F:DNA binding"/>
    <property type="evidence" value="ECO:0007669"/>
    <property type="project" value="UniProtKB-UniRule"/>
</dbReference>
<comment type="subcellular location">
    <subcellularLocation>
        <location evidence="1 15">Host nucleus</location>
    </subcellularLocation>
</comment>
<keyword evidence="9 15" id="KW-0067">ATP-binding</keyword>
<feature type="binding site" evidence="15">
    <location>
        <begin position="480"/>
        <end position="487"/>
    </location>
    <ligand>
        <name>ATP</name>
        <dbReference type="ChEBI" id="CHEBI:30616"/>
    </ligand>
</feature>
<evidence type="ECO:0000259" key="18">
    <source>
        <dbReference type="PROSITE" id="PS51206"/>
    </source>
</evidence>
<dbReference type="GO" id="GO:0042025">
    <property type="term" value="C:host cell nucleus"/>
    <property type="evidence" value="ECO:0007669"/>
    <property type="project" value="UniProtKB-SubCell"/>
</dbReference>
<proteinExistence type="inferred from homology"/>
<keyword evidence="6 15" id="KW-0547">Nucleotide-binding</keyword>
<dbReference type="Pfam" id="PF00519">
    <property type="entry name" value="PPV_E1_C"/>
    <property type="match status" value="2"/>
</dbReference>
<keyword evidence="4 15" id="KW-1048">Host nucleus</keyword>
<dbReference type="GO" id="GO:0016887">
    <property type="term" value="F:ATP hydrolysis activity"/>
    <property type="evidence" value="ECO:0007669"/>
    <property type="project" value="RHEA"/>
</dbReference>